<organism evidence="6 7">
    <name type="scientific">candidate division Kazan bacterium RIFCSPLOWO2_01_FULL_48_13</name>
    <dbReference type="NCBI Taxonomy" id="1798539"/>
    <lineage>
        <taxon>Bacteria</taxon>
        <taxon>Bacteria division Kazan-3B-28</taxon>
    </lineage>
</organism>
<evidence type="ECO:0000256" key="1">
    <source>
        <dbReference type="SAM" id="MobiDB-lite"/>
    </source>
</evidence>
<feature type="compositionally biased region" description="Pro residues" evidence="1">
    <location>
        <begin position="863"/>
        <end position="880"/>
    </location>
</feature>
<feature type="compositionally biased region" description="Low complexity" evidence="1">
    <location>
        <begin position="842"/>
        <end position="857"/>
    </location>
</feature>
<feature type="domain" description="DUF8128" evidence="5">
    <location>
        <begin position="64"/>
        <end position="361"/>
    </location>
</feature>
<dbReference type="InterPro" id="IPR002789">
    <property type="entry name" value="HerA_central"/>
</dbReference>
<feature type="transmembrane region" description="Helical" evidence="2">
    <location>
        <begin position="7"/>
        <end position="29"/>
    </location>
</feature>
<dbReference type="PANTHER" id="PTHR30121:SF11">
    <property type="entry name" value="AAA+ ATPASE DOMAIN-CONTAINING PROTEIN"/>
    <property type="match status" value="1"/>
</dbReference>
<feature type="region of interest" description="Disordered" evidence="1">
    <location>
        <begin position="802"/>
        <end position="977"/>
    </location>
</feature>
<dbReference type="Proteomes" id="UP000179010">
    <property type="component" value="Unassembled WGS sequence"/>
</dbReference>
<dbReference type="Pfam" id="PF01935">
    <property type="entry name" value="DUF87"/>
    <property type="match status" value="1"/>
</dbReference>
<dbReference type="STRING" id="1798539.A2994_00785"/>
<dbReference type="InterPro" id="IPR058441">
    <property type="entry name" value="DUF8128"/>
</dbReference>
<protein>
    <recommendedName>
        <fullName evidence="8">Type IV secretion system coupling protein TraD DNA-binding domain-containing protein</fullName>
    </recommendedName>
</protein>
<dbReference type="Pfam" id="PF12696">
    <property type="entry name" value="TraG-D_C"/>
    <property type="match status" value="1"/>
</dbReference>
<comment type="caution">
    <text evidence="6">The sequence shown here is derived from an EMBL/GenBank/DDBJ whole genome shotgun (WGS) entry which is preliminary data.</text>
</comment>
<feature type="domain" description="TraD/TraG TraM recognition site" evidence="4">
    <location>
        <begin position="657"/>
        <end position="721"/>
    </location>
</feature>
<evidence type="ECO:0008006" key="8">
    <source>
        <dbReference type="Google" id="ProtNLM"/>
    </source>
</evidence>
<sequence length="977" mass="108904">MEGLGSLILIGLLVVGWLAVAAFLTWWVISRIAGKRVSGLAGSPKPTAVEEEAVLLAIEVPKENEKTPLAAETMFASLHGIGSHRLSFEIEAREKSVRFYVWTPVSLRNYVESQFYAQYPDMNVLEMKDYSDPTLLPAGSAGASVDLLFSNKDFFPIKTFINFTVDPLAAITGMLGKLSEGEHIWIQLVISPESNKWRDRAMAFISAVKAGRSPEIGKAITKSLFSLIGEVIGSLARGGGYEAKKEGSKVELSPGTDLMLKAVEEKSSKLGFKTKIRLVVWDRDEASAKAKLQLALGTFKQFDSTNLNSFRPSKYINDRVAILNRYHGRELGKDALILNVTEIASIYHLPNVSVATPNIVWAGSRKGEPPANLPLVGEVPAEQLTVLATTNFRGTQEKFGIKLTDRPRHIYIIGKSGTGKSTLLANMAIDDVRERRGVGVIDPHGDYVDTVLKFVPNYRVNDVILFDPGDRDYPIAINMLELRDPKYKVVVASGVVGIFKKIFGYSWGPRLEYWLSSAVMALLDYPDSTLMMIPQLFTDLSFREKVINKISDPLIKARWLNEYGKLDQKQQNETISPILNKVGQFLSSPVIRNIVGQPKSSIDFRQVMDEGKILLVKLAKGIIGEDNAALLGAMMITQLQLAAMSRADTEEKARKDFYLYVDEFQNFATESFQVILSEARKYHLSLTLANQYMEQLIPEVSDAIFGNVNTIITFRVGGDDAKKLEKEFAPVFEATDLVNLNMFNIYIKLSIDNITTNAFSAQTLPLPDDINNNEDKILKISREHYARAASFVEEKISKALEYHPQSSPPVSRPAPRWEKPVNQGQSAPRPQPQRGPFRVGGPQSYQQRPAQSPQPQRVEAPRQPLPQSPARPLPNRPVPFRPAMKVEPPHQVSLAPQPKRKPDDSLLKKVISAMEAKKPWVPGQKPNKPNLVNDLNDNKKAIEDIRRERSDEAKSKPNESIRLDEDSGSIDLNNQQK</sequence>
<keyword evidence="2" id="KW-0472">Membrane</keyword>
<dbReference type="Pfam" id="PF26449">
    <property type="entry name" value="DUF8128"/>
    <property type="match status" value="1"/>
</dbReference>
<dbReference type="CDD" id="cd01127">
    <property type="entry name" value="TrwB_TraG_TraD_VirD4"/>
    <property type="match status" value="1"/>
</dbReference>
<proteinExistence type="predicted"/>
<evidence type="ECO:0000313" key="6">
    <source>
        <dbReference type="EMBL" id="OGB85545.1"/>
    </source>
</evidence>
<dbReference type="PANTHER" id="PTHR30121">
    <property type="entry name" value="UNCHARACTERIZED PROTEIN YJGR-RELATED"/>
    <property type="match status" value="1"/>
</dbReference>
<evidence type="ECO:0000259" key="4">
    <source>
        <dbReference type="Pfam" id="PF12696"/>
    </source>
</evidence>
<dbReference type="InterPro" id="IPR032689">
    <property type="entry name" value="TraG-D_C"/>
</dbReference>
<dbReference type="Gene3D" id="3.40.50.300">
    <property type="entry name" value="P-loop containing nucleotide triphosphate hydrolases"/>
    <property type="match status" value="2"/>
</dbReference>
<dbReference type="AlphaFoldDB" id="A0A1F4PPJ7"/>
<dbReference type="EMBL" id="METE01000002">
    <property type="protein sequence ID" value="OGB85545.1"/>
    <property type="molecule type" value="Genomic_DNA"/>
</dbReference>
<accession>A0A1F4PPJ7</accession>
<evidence type="ECO:0000256" key="2">
    <source>
        <dbReference type="SAM" id="Phobius"/>
    </source>
</evidence>
<feature type="compositionally biased region" description="Basic and acidic residues" evidence="1">
    <location>
        <begin position="936"/>
        <end position="965"/>
    </location>
</feature>
<name>A0A1F4PPJ7_UNCK3</name>
<gene>
    <name evidence="6" type="ORF">A2994_00785</name>
</gene>
<dbReference type="InterPro" id="IPR051162">
    <property type="entry name" value="T4SS_component"/>
</dbReference>
<keyword evidence="2" id="KW-1133">Transmembrane helix</keyword>
<dbReference type="InterPro" id="IPR027417">
    <property type="entry name" value="P-loop_NTPase"/>
</dbReference>
<evidence type="ECO:0000259" key="3">
    <source>
        <dbReference type="Pfam" id="PF01935"/>
    </source>
</evidence>
<keyword evidence="2" id="KW-0812">Transmembrane</keyword>
<dbReference type="SUPFAM" id="SSF52540">
    <property type="entry name" value="P-loop containing nucleoside triphosphate hydrolases"/>
    <property type="match status" value="1"/>
</dbReference>
<evidence type="ECO:0000259" key="5">
    <source>
        <dbReference type="Pfam" id="PF26449"/>
    </source>
</evidence>
<reference evidence="6 7" key="1">
    <citation type="journal article" date="2016" name="Nat. Commun.">
        <title>Thousands of microbial genomes shed light on interconnected biogeochemical processes in an aquifer system.</title>
        <authorList>
            <person name="Anantharaman K."/>
            <person name="Brown C.T."/>
            <person name="Hug L.A."/>
            <person name="Sharon I."/>
            <person name="Castelle C.J."/>
            <person name="Probst A.J."/>
            <person name="Thomas B.C."/>
            <person name="Singh A."/>
            <person name="Wilkins M.J."/>
            <person name="Karaoz U."/>
            <person name="Brodie E.L."/>
            <person name="Williams K.H."/>
            <person name="Hubbard S.S."/>
            <person name="Banfield J.F."/>
        </authorList>
    </citation>
    <scope>NUCLEOTIDE SEQUENCE [LARGE SCALE GENOMIC DNA]</scope>
</reference>
<feature type="domain" description="Helicase HerA central" evidence="3">
    <location>
        <begin position="408"/>
        <end position="484"/>
    </location>
</feature>
<evidence type="ECO:0000313" key="7">
    <source>
        <dbReference type="Proteomes" id="UP000179010"/>
    </source>
</evidence>